<evidence type="ECO:0000256" key="3">
    <source>
        <dbReference type="ARBA" id="ARBA00023295"/>
    </source>
</evidence>
<keyword evidence="2 4" id="KW-0378">Hydrolase</keyword>
<keyword evidence="3 4" id="KW-0326">Glycosidase</keyword>
<evidence type="ECO:0000256" key="2">
    <source>
        <dbReference type="ARBA" id="ARBA00022801"/>
    </source>
</evidence>
<proteinExistence type="inferred from homology"/>
<dbReference type="Proteomes" id="UP000054248">
    <property type="component" value="Unassembled WGS sequence"/>
</dbReference>
<evidence type="ECO:0000256" key="4">
    <source>
        <dbReference type="RuleBase" id="RU361153"/>
    </source>
</evidence>
<accession>A0A0C3LFE6</accession>
<dbReference type="AlphaFoldDB" id="A0A0C3LFE6"/>
<comment type="similarity">
    <text evidence="1 4">Belongs to the glycosyl hydrolase 5 (cellulase A) family.</text>
</comment>
<name>A0A0C3LFE6_9AGAM</name>
<reference evidence="8" key="2">
    <citation type="submission" date="2015-01" db="EMBL/GenBank/DDBJ databases">
        <title>Evolutionary Origins and Diversification of the Mycorrhizal Mutualists.</title>
        <authorList>
            <consortium name="DOE Joint Genome Institute"/>
            <consortium name="Mycorrhizal Genomics Consortium"/>
            <person name="Kohler A."/>
            <person name="Kuo A."/>
            <person name="Nagy L.G."/>
            <person name="Floudas D."/>
            <person name="Copeland A."/>
            <person name="Barry K.W."/>
            <person name="Cichocki N."/>
            <person name="Veneault-Fourrey C."/>
            <person name="LaButti K."/>
            <person name="Lindquist E.A."/>
            <person name="Lipzen A."/>
            <person name="Lundell T."/>
            <person name="Morin E."/>
            <person name="Murat C."/>
            <person name="Riley R."/>
            <person name="Ohm R."/>
            <person name="Sun H."/>
            <person name="Tunlid A."/>
            <person name="Henrissat B."/>
            <person name="Grigoriev I.V."/>
            <person name="Hibbett D.S."/>
            <person name="Martin F."/>
        </authorList>
    </citation>
    <scope>NUCLEOTIDE SEQUENCE [LARGE SCALE GENOMIC DNA]</scope>
    <source>
        <strain evidence="8">MUT 4182</strain>
    </source>
</reference>
<dbReference type="HOGENOM" id="CLU_004624_0_2_1"/>
<dbReference type="GO" id="GO:0005576">
    <property type="term" value="C:extracellular region"/>
    <property type="evidence" value="ECO:0007669"/>
    <property type="project" value="TreeGrafter"/>
</dbReference>
<evidence type="ECO:0000313" key="7">
    <source>
        <dbReference type="EMBL" id="KIO32688.1"/>
    </source>
</evidence>
<dbReference type="GO" id="GO:0009251">
    <property type="term" value="P:glucan catabolic process"/>
    <property type="evidence" value="ECO:0007669"/>
    <property type="project" value="TreeGrafter"/>
</dbReference>
<reference evidence="7 8" key="1">
    <citation type="submission" date="2014-04" db="EMBL/GenBank/DDBJ databases">
        <authorList>
            <consortium name="DOE Joint Genome Institute"/>
            <person name="Kuo A."/>
            <person name="Girlanda M."/>
            <person name="Perotto S."/>
            <person name="Kohler A."/>
            <person name="Nagy L.G."/>
            <person name="Floudas D."/>
            <person name="Copeland A."/>
            <person name="Barry K.W."/>
            <person name="Cichocki N."/>
            <person name="Veneault-Fourrey C."/>
            <person name="LaButti K."/>
            <person name="Lindquist E.A."/>
            <person name="Lipzen A."/>
            <person name="Lundell T."/>
            <person name="Morin E."/>
            <person name="Murat C."/>
            <person name="Sun H."/>
            <person name="Tunlid A."/>
            <person name="Henrissat B."/>
            <person name="Grigoriev I.V."/>
            <person name="Hibbett D.S."/>
            <person name="Martin F."/>
            <person name="Nordberg H.P."/>
            <person name="Cantor M.N."/>
            <person name="Hua S.X."/>
        </authorList>
    </citation>
    <scope>NUCLEOTIDE SEQUENCE [LARGE SCALE GENOMIC DNA]</scope>
    <source>
        <strain evidence="7 8">MUT 4182</strain>
    </source>
</reference>
<gene>
    <name evidence="7" type="ORF">M407DRAFT_66433</name>
</gene>
<dbReference type="GO" id="GO:0009986">
    <property type="term" value="C:cell surface"/>
    <property type="evidence" value="ECO:0007669"/>
    <property type="project" value="TreeGrafter"/>
</dbReference>
<feature type="signal peptide" evidence="5">
    <location>
        <begin position="1"/>
        <end position="22"/>
    </location>
</feature>
<evidence type="ECO:0000313" key="8">
    <source>
        <dbReference type="Proteomes" id="UP000054248"/>
    </source>
</evidence>
<dbReference type="InterPro" id="IPR050386">
    <property type="entry name" value="Glycosyl_hydrolase_5"/>
</dbReference>
<feature type="domain" description="Glycoside hydrolase family 5" evidence="6">
    <location>
        <begin position="133"/>
        <end position="270"/>
    </location>
</feature>
<dbReference type="Gene3D" id="3.20.20.80">
    <property type="entry name" value="Glycosidases"/>
    <property type="match status" value="1"/>
</dbReference>
<protein>
    <submittedName>
        <fullName evidence="7">Glycoside hydrolase family 5 protein</fullName>
    </submittedName>
</protein>
<dbReference type="PANTHER" id="PTHR31297">
    <property type="entry name" value="GLUCAN ENDO-1,6-BETA-GLUCOSIDASE B"/>
    <property type="match status" value="1"/>
</dbReference>
<dbReference type="GO" id="GO:0008422">
    <property type="term" value="F:beta-glucosidase activity"/>
    <property type="evidence" value="ECO:0007669"/>
    <property type="project" value="TreeGrafter"/>
</dbReference>
<dbReference type="OrthoDB" id="62120at2759"/>
<feature type="chain" id="PRO_5002179598" evidence="5">
    <location>
        <begin position="23"/>
        <end position="488"/>
    </location>
</feature>
<dbReference type="SUPFAM" id="SSF51445">
    <property type="entry name" value="(Trans)glycosidases"/>
    <property type="match status" value="1"/>
</dbReference>
<evidence type="ECO:0000256" key="5">
    <source>
        <dbReference type="SAM" id="SignalP"/>
    </source>
</evidence>
<dbReference type="InterPro" id="IPR017853">
    <property type="entry name" value="GH"/>
</dbReference>
<keyword evidence="8" id="KW-1185">Reference proteome</keyword>
<evidence type="ECO:0000259" key="6">
    <source>
        <dbReference type="Pfam" id="PF00150"/>
    </source>
</evidence>
<sequence>MKGNFVGFFVLFFILFLGGTDATRKSSSKTCRLKKDVPTVPAAGQQSLAPSTACVNGAACAAAPAPSSGVTPGRGAVVQRPRFPYGEQKIRGVNLGGWFVLEPWVNPSMFNQTGKDFIVDEWTYGYYQTRDVAQSIIEHHWDTWITEDDFEAIAQAGLNHVRIPMPYWSVPTANTSTMPFLSGSWSRLLRAVSWASKYDLSVIIDIHGAPGSQNGYDNSGLRLDSPQWQTAPENVNRTLQVFSVLLNEFGNFDKWGGTVGAIEALNEPAAFLPDVLPVTNQYWHDTYGILRDLRIGKGTESADGTVDPNEIKMVIMDGFIGVQNYKGFLAPPQAEGVMMDTHCYQIFNPDQLMLSQPDHITQACAIGANTATDAVGGLWTFVGEWSASPTDCTPWINGRFIGSDWVTAVEGRTCDGLTGAWQTFSDDFKDFLAQYFEAQVMAYEQTQGWIYWFTETVDEWSYSKGIEGGWIPANISDMSLRRFPDICS</sequence>
<dbReference type="EMBL" id="KN822953">
    <property type="protein sequence ID" value="KIO32688.1"/>
    <property type="molecule type" value="Genomic_DNA"/>
</dbReference>
<dbReference type="STRING" id="1051891.A0A0C3LFE6"/>
<organism evidence="7 8">
    <name type="scientific">Tulasnella calospora MUT 4182</name>
    <dbReference type="NCBI Taxonomy" id="1051891"/>
    <lineage>
        <taxon>Eukaryota</taxon>
        <taxon>Fungi</taxon>
        <taxon>Dikarya</taxon>
        <taxon>Basidiomycota</taxon>
        <taxon>Agaricomycotina</taxon>
        <taxon>Agaricomycetes</taxon>
        <taxon>Cantharellales</taxon>
        <taxon>Tulasnellaceae</taxon>
        <taxon>Tulasnella</taxon>
    </lineage>
</organism>
<dbReference type="PANTHER" id="PTHR31297:SF42">
    <property type="entry name" value="GLYCOSIDE HYDROLASE FAMILY 5 DOMAIN-CONTAINING PROTEIN"/>
    <property type="match status" value="1"/>
</dbReference>
<dbReference type="InterPro" id="IPR001547">
    <property type="entry name" value="Glyco_hydro_5"/>
</dbReference>
<evidence type="ECO:0000256" key="1">
    <source>
        <dbReference type="ARBA" id="ARBA00005641"/>
    </source>
</evidence>
<dbReference type="Pfam" id="PF00150">
    <property type="entry name" value="Cellulase"/>
    <property type="match status" value="1"/>
</dbReference>
<keyword evidence="5" id="KW-0732">Signal</keyword>